<feature type="domain" description="Rad50/SbcC-type AAA" evidence="2">
    <location>
        <begin position="19"/>
        <end position="297"/>
    </location>
</feature>
<keyword evidence="1" id="KW-0175">Coiled coil</keyword>
<accession>A0A6J7X544</accession>
<evidence type="ECO:0000259" key="2">
    <source>
        <dbReference type="Pfam" id="PF13476"/>
    </source>
</evidence>
<evidence type="ECO:0000313" key="3">
    <source>
        <dbReference type="EMBL" id="CAB5225662.1"/>
    </source>
</evidence>
<dbReference type="Gene3D" id="3.40.50.300">
    <property type="entry name" value="P-loop containing nucleotide triphosphate hydrolases"/>
    <property type="match status" value="1"/>
</dbReference>
<gene>
    <name evidence="3" type="ORF">UFOVP745_49</name>
</gene>
<protein>
    <recommendedName>
        <fullName evidence="2">Rad50/SbcC-type AAA domain-containing protein</fullName>
    </recommendedName>
</protein>
<dbReference type="GO" id="GO:0006302">
    <property type="term" value="P:double-strand break repair"/>
    <property type="evidence" value="ECO:0007669"/>
    <property type="project" value="InterPro"/>
</dbReference>
<reference evidence="3" key="1">
    <citation type="submission" date="2020-05" db="EMBL/GenBank/DDBJ databases">
        <authorList>
            <person name="Chiriac C."/>
            <person name="Salcher M."/>
            <person name="Ghai R."/>
            <person name="Kavagutti S V."/>
        </authorList>
    </citation>
    <scope>NUCLEOTIDE SEQUENCE</scope>
</reference>
<dbReference type="PANTHER" id="PTHR32114">
    <property type="entry name" value="ABC TRANSPORTER ABCH.3"/>
    <property type="match status" value="1"/>
</dbReference>
<feature type="coiled-coil region" evidence="1">
    <location>
        <begin position="351"/>
        <end position="396"/>
    </location>
</feature>
<proteinExistence type="predicted"/>
<dbReference type="PANTHER" id="PTHR32114:SF2">
    <property type="entry name" value="ABC TRANSPORTER ABCH.3"/>
    <property type="match status" value="1"/>
</dbReference>
<dbReference type="InterPro" id="IPR038729">
    <property type="entry name" value="Rad50/SbcC_AAA"/>
</dbReference>
<dbReference type="EMBL" id="LR798348">
    <property type="protein sequence ID" value="CAB5225662.1"/>
    <property type="molecule type" value="Genomic_DNA"/>
</dbReference>
<organism evidence="3">
    <name type="scientific">uncultured Caudovirales phage</name>
    <dbReference type="NCBI Taxonomy" id="2100421"/>
    <lineage>
        <taxon>Viruses</taxon>
        <taxon>Duplodnaviria</taxon>
        <taxon>Heunggongvirae</taxon>
        <taxon>Uroviricota</taxon>
        <taxon>Caudoviricetes</taxon>
        <taxon>Peduoviridae</taxon>
        <taxon>Maltschvirus</taxon>
        <taxon>Maltschvirus maltsch</taxon>
    </lineage>
</organism>
<dbReference type="GO" id="GO:0016887">
    <property type="term" value="F:ATP hydrolysis activity"/>
    <property type="evidence" value="ECO:0007669"/>
    <property type="project" value="InterPro"/>
</dbReference>
<dbReference type="SUPFAM" id="SSF52540">
    <property type="entry name" value="P-loop containing nucleoside triphosphate hydrolases"/>
    <property type="match status" value="2"/>
</dbReference>
<name>A0A6J7X544_9CAUD</name>
<evidence type="ECO:0000256" key="1">
    <source>
        <dbReference type="SAM" id="Coils"/>
    </source>
</evidence>
<sequence>MSNAALTLKQLCFTGPSKEEARLDFHQGLNIIYGASDAGKSFILEAIDFMLGSGSALRDIPERVGYDRIWLTITRPDKTQFTLTRSTEGGDLNLYEGSHRAIPEGLTALTLRSKHDANKDDNISTYLLSLIELSKKRIKKKADGTTISFTLPFLRHLCIVSETDIQKQGSPITSGQYTQIPAEMSAFKLLLTGVDDSAIIKSQAASPAAQSREAKIEVIDELIVSYESRYTDLSEDVLDGAELSEQLQRLDDTITLEQTQLSFTESQYRELSTQRIALRSSIEKSNERRAEIREMLQRFKLLKEHYGSDISRLEGIQEAGSLVSALAPGSCPLCGSETSAPHPDTACDANLDVLVLAADAEKAKIERLRTELIATMQKLEIEAKSFERIIPRTQQELSTLETRIADVAPTVMEQRTSYQTLVEKRASVRSLASLWDELQELKNRKTTLEGVSSASSTETITPSELSTTVLDSFSQLIEATLKAWHFPNADRVYFDPQKKDFVIAGKPRGSRGKGMRAITHAAFTVALLEFCKRENHSHLGFIVMDSPLLAYREPDVADDGVAETGLNEEFFTYLSKWDDRQAIIIENVDPPTKFTVADYSTYFSGNPEVGRAGCVM</sequence>
<dbReference type="InterPro" id="IPR027417">
    <property type="entry name" value="P-loop_NTPase"/>
</dbReference>
<dbReference type="Pfam" id="PF13476">
    <property type="entry name" value="AAA_23"/>
    <property type="match status" value="1"/>
</dbReference>